<dbReference type="EMBL" id="JAUKUD010000007">
    <property type="protein sequence ID" value="KAK0738435.1"/>
    <property type="molecule type" value="Genomic_DNA"/>
</dbReference>
<dbReference type="GO" id="GO:1990810">
    <property type="term" value="P:microtubule anchoring at mitotic spindle pole body"/>
    <property type="evidence" value="ECO:0007669"/>
    <property type="project" value="TreeGrafter"/>
</dbReference>
<dbReference type="GO" id="GO:1990811">
    <property type="term" value="C:MWP complex"/>
    <property type="evidence" value="ECO:0007669"/>
    <property type="project" value="TreeGrafter"/>
</dbReference>
<organism evidence="2 3">
    <name type="scientific">Schizothecium vesticola</name>
    <dbReference type="NCBI Taxonomy" id="314040"/>
    <lineage>
        <taxon>Eukaryota</taxon>
        <taxon>Fungi</taxon>
        <taxon>Dikarya</taxon>
        <taxon>Ascomycota</taxon>
        <taxon>Pezizomycotina</taxon>
        <taxon>Sordariomycetes</taxon>
        <taxon>Sordariomycetidae</taxon>
        <taxon>Sordariales</taxon>
        <taxon>Schizotheciaceae</taxon>
        <taxon>Schizothecium</taxon>
    </lineage>
</organism>
<feature type="compositionally biased region" description="Basic and acidic residues" evidence="1">
    <location>
        <begin position="478"/>
        <end position="489"/>
    </location>
</feature>
<feature type="region of interest" description="Disordered" evidence="1">
    <location>
        <begin position="461"/>
        <end position="521"/>
    </location>
</feature>
<dbReference type="GO" id="GO:0005815">
    <property type="term" value="C:microtubule organizing center"/>
    <property type="evidence" value="ECO:0007669"/>
    <property type="project" value="TreeGrafter"/>
</dbReference>
<protein>
    <recommendedName>
        <fullName evidence="4">WD40 domain-containing protein</fullName>
    </recommendedName>
</protein>
<dbReference type="PANTHER" id="PTHR16220:SF0">
    <property type="entry name" value="WD REPEAT-CONTAINING PROTEIN WRAP73"/>
    <property type="match status" value="1"/>
</dbReference>
<evidence type="ECO:0000313" key="2">
    <source>
        <dbReference type="EMBL" id="KAK0738435.1"/>
    </source>
</evidence>
<dbReference type="Proteomes" id="UP001172155">
    <property type="component" value="Unassembled WGS sequence"/>
</dbReference>
<gene>
    <name evidence="2" type="ORF">B0T18DRAFT_441164</name>
</gene>
<dbReference type="AlphaFoldDB" id="A0AA40BQA9"/>
<dbReference type="Gene3D" id="2.130.10.10">
    <property type="entry name" value="YVTN repeat-like/Quinoprotein amine dehydrogenase"/>
    <property type="match status" value="2"/>
</dbReference>
<evidence type="ECO:0000313" key="3">
    <source>
        <dbReference type="Proteomes" id="UP001172155"/>
    </source>
</evidence>
<feature type="compositionally biased region" description="Acidic residues" evidence="1">
    <location>
        <begin position="506"/>
        <end position="515"/>
    </location>
</feature>
<name>A0AA40BQA9_9PEZI</name>
<evidence type="ECO:0008006" key="4">
    <source>
        <dbReference type="Google" id="ProtNLM"/>
    </source>
</evidence>
<dbReference type="PANTHER" id="PTHR16220">
    <property type="entry name" value="WD REPEAT PROTEIN 8-RELATED"/>
    <property type="match status" value="1"/>
</dbReference>
<dbReference type="SUPFAM" id="SSF82171">
    <property type="entry name" value="DPP6 N-terminal domain-like"/>
    <property type="match status" value="1"/>
</dbReference>
<proteinExistence type="predicted"/>
<sequence length="521" mass="57069">MRFSKSAKSSLHCVPSPDGKYIATFFPSVVNVRAVRNLEVVNVISLPQDFSGPVVSFQWSPSSRLLLIASSGEIRIVSAVDNSFHASVRNPVAAGTKPAYIGFGPSDAEICVIAAFGLKFAIYNLELSKAVEIANPKLFSPSTASRCFAFRPQTRHLALLTRVVGKDMVSVHAFPTRELQRSWAPDTIDAQGLVWSPDGRWLILWESAAHGHKLLFYTSDGHIFRTWSGPTNPPAELRDYALGAGIRCVQFSADARYLAIGDHSRALSMFSMTSVTEAVRLQHPANLVPKDTVQIWQEQVGVAQAGPSIHTFMRTTQTISPPVRQDAAEPVSGCVSIQFDPSSTLVVTRLDDSLGTAWIWDVQAAELRAVLVFHGSIRSLSWHPSVRETLLVRCEGDPYNGIVFIWDPLSEGPRTVEMARHLPGGKSVGRTRAFWLGLDAAEPPTLFLSDAQNYILASSIEPEDADPPWGEHGTPELTGHDGAVRREESPLELVPAEEATLQGMANDDDDSELEDTFVHKR</sequence>
<evidence type="ECO:0000256" key="1">
    <source>
        <dbReference type="SAM" id="MobiDB-lite"/>
    </source>
</evidence>
<dbReference type="InterPro" id="IPR015943">
    <property type="entry name" value="WD40/YVTN_repeat-like_dom_sf"/>
</dbReference>
<dbReference type="InterPro" id="IPR001680">
    <property type="entry name" value="WD40_rpt"/>
</dbReference>
<keyword evidence="3" id="KW-1185">Reference proteome</keyword>
<comment type="caution">
    <text evidence="2">The sequence shown here is derived from an EMBL/GenBank/DDBJ whole genome shotgun (WGS) entry which is preliminary data.</text>
</comment>
<dbReference type="SMART" id="SM00320">
    <property type="entry name" value="WD40"/>
    <property type="match status" value="2"/>
</dbReference>
<accession>A0AA40BQA9</accession>
<reference evidence="2" key="1">
    <citation type="submission" date="2023-06" db="EMBL/GenBank/DDBJ databases">
        <title>Genome-scale phylogeny and comparative genomics of the fungal order Sordariales.</title>
        <authorList>
            <consortium name="Lawrence Berkeley National Laboratory"/>
            <person name="Hensen N."/>
            <person name="Bonometti L."/>
            <person name="Westerberg I."/>
            <person name="Brannstrom I.O."/>
            <person name="Guillou S."/>
            <person name="Cros-Aarteil S."/>
            <person name="Calhoun S."/>
            <person name="Haridas S."/>
            <person name="Kuo A."/>
            <person name="Mondo S."/>
            <person name="Pangilinan J."/>
            <person name="Riley R."/>
            <person name="LaButti K."/>
            <person name="Andreopoulos B."/>
            <person name="Lipzen A."/>
            <person name="Chen C."/>
            <person name="Yanf M."/>
            <person name="Daum C."/>
            <person name="Ng V."/>
            <person name="Clum A."/>
            <person name="Steindorff A."/>
            <person name="Ohm R."/>
            <person name="Martin F."/>
            <person name="Silar P."/>
            <person name="Natvig D."/>
            <person name="Lalanne C."/>
            <person name="Gautier V."/>
            <person name="Ament-velasquez S.L."/>
            <person name="Kruys A."/>
            <person name="Hutchinson M.I."/>
            <person name="Powell A.J."/>
            <person name="Barry K."/>
            <person name="Miller A.N."/>
            <person name="Grigoriev I.V."/>
            <person name="Debuchy R."/>
            <person name="Gladieux P."/>
            <person name="Thoren M.H."/>
            <person name="Johannesson H."/>
        </authorList>
    </citation>
    <scope>NUCLEOTIDE SEQUENCE</scope>
    <source>
        <strain evidence="2">SMH3187-1</strain>
    </source>
</reference>
<dbReference type="InterPro" id="IPR052778">
    <property type="entry name" value="Centrosome-WD_assoc"/>
</dbReference>